<evidence type="ECO:0000259" key="5">
    <source>
        <dbReference type="Pfam" id="PF02782"/>
    </source>
</evidence>
<dbReference type="PANTHER" id="PTHR43095">
    <property type="entry name" value="SUGAR KINASE"/>
    <property type="match status" value="1"/>
</dbReference>
<gene>
    <name evidence="6" type="ORF">GCM10017566_49570</name>
</gene>
<dbReference type="Pfam" id="PF00370">
    <property type="entry name" value="FGGY_N"/>
    <property type="match status" value="1"/>
</dbReference>
<dbReference type="AlphaFoldDB" id="A0A8H9MDH0"/>
<evidence type="ECO:0000313" key="7">
    <source>
        <dbReference type="Proteomes" id="UP000658656"/>
    </source>
</evidence>
<comment type="caution">
    <text evidence="6">The sequence shown here is derived from an EMBL/GenBank/DDBJ whole genome shotgun (WGS) entry which is preliminary data.</text>
</comment>
<organism evidence="6 7">
    <name type="scientific">Amycolatopsis bartoniae</name>
    <dbReference type="NCBI Taxonomy" id="941986"/>
    <lineage>
        <taxon>Bacteria</taxon>
        <taxon>Bacillati</taxon>
        <taxon>Actinomycetota</taxon>
        <taxon>Actinomycetes</taxon>
        <taxon>Pseudonocardiales</taxon>
        <taxon>Pseudonocardiaceae</taxon>
        <taxon>Amycolatopsis</taxon>
    </lineage>
</organism>
<dbReference type="InterPro" id="IPR018485">
    <property type="entry name" value="FGGY_C"/>
</dbReference>
<dbReference type="CDD" id="cd07773">
    <property type="entry name" value="ASKHA_NBD_FGGY_FK"/>
    <property type="match status" value="1"/>
</dbReference>
<reference evidence="6" key="2">
    <citation type="submission" date="2020-09" db="EMBL/GenBank/DDBJ databases">
        <authorList>
            <person name="Sun Q."/>
            <person name="Zhou Y."/>
        </authorList>
    </citation>
    <scope>NUCLEOTIDE SEQUENCE</scope>
    <source>
        <strain evidence="6">CGMCC 4.7679</strain>
    </source>
</reference>
<keyword evidence="3 6" id="KW-0418">Kinase</keyword>
<evidence type="ECO:0000259" key="4">
    <source>
        <dbReference type="Pfam" id="PF00370"/>
    </source>
</evidence>
<evidence type="ECO:0000256" key="3">
    <source>
        <dbReference type="ARBA" id="ARBA00022777"/>
    </source>
</evidence>
<dbReference type="InterPro" id="IPR018484">
    <property type="entry name" value="FGGY_N"/>
</dbReference>
<dbReference type="InterPro" id="IPR043129">
    <property type="entry name" value="ATPase_NBD"/>
</dbReference>
<dbReference type="EMBL" id="BNAV01000008">
    <property type="protein sequence ID" value="GHF69927.1"/>
    <property type="molecule type" value="Genomic_DNA"/>
</dbReference>
<dbReference type="Pfam" id="PF02782">
    <property type="entry name" value="FGGY_C"/>
    <property type="match status" value="1"/>
</dbReference>
<sequence>MQPLLAGLDVGTTASKAAVFTVDGRELATGRAATPWRTGPQGTDLDPALLLDAVLRALREALAGAPEGPVLGLGITGIGESGVLLDGHGTPVAPVIAWHDTRDDRQVRELAEDLGAAEFSTRTGLPLRGQWSLTKHRWLDRNLPAARSAVRRFNLAEWLVRELGGEEASDQSLASRTGWLEVATRQWWPEALEWSGLRPSLLPPLVTGGEPVGRVSRVDVPDRLRGAVLTLAGQDHQAAAVGAGAAGDGDQLDSCGTAEALVRTVPAGLPPEAVLSLAEAGVTVGWHVLAGRWCLLGATQGGLVLERVLRMLGLDGTAVPRLDREVAGLAPDPLRMTVEQDGFALRGFDGDIGPAAVWRAALEAVTGQVAELHEAMSRLSGAHSRLVVTGGWARSQALLAVKTRLLGPVHRPDVGEAGARGAALLAGIAAGHYAGPGELPGPELLSPSEASHA</sequence>
<protein>
    <submittedName>
        <fullName evidence="6">Xylulose kinase</fullName>
    </submittedName>
</protein>
<dbReference type="Proteomes" id="UP000658656">
    <property type="component" value="Unassembled WGS sequence"/>
</dbReference>
<evidence type="ECO:0000256" key="1">
    <source>
        <dbReference type="ARBA" id="ARBA00009156"/>
    </source>
</evidence>
<reference evidence="6" key="1">
    <citation type="journal article" date="2014" name="Int. J. Syst. Evol. Microbiol.">
        <title>Complete genome sequence of Corynebacterium casei LMG S-19264T (=DSM 44701T), isolated from a smear-ripened cheese.</title>
        <authorList>
            <consortium name="US DOE Joint Genome Institute (JGI-PGF)"/>
            <person name="Walter F."/>
            <person name="Albersmeier A."/>
            <person name="Kalinowski J."/>
            <person name="Ruckert C."/>
        </authorList>
    </citation>
    <scope>NUCLEOTIDE SEQUENCE</scope>
    <source>
        <strain evidence="6">CGMCC 4.7679</strain>
    </source>
</reference>
<name>A0A8H9MDH0_9PSEU</name>
<comment type="similarity">
    <text evidence="1">Belongs to the FGGY kinase family.</text>
</comment>
<evidence type="ECO:0000256" key="2">
    <source>
        <dbReference type="ARBA" id="ARBA00022679"/>
    </source>
</evidence>
<dbReference type="RefSeq" id="WP_183176876.1">
    <property type="nucleotide sequence ID" value="NZ_BNAV01000008.1"/>
</dbReference>
<dbReference type="InterPro" id="IPR000577">
    <property type="entry name" value="Carb_kinase_FGGY"/>
</dbReference>
<keyword evidence="2" id="KW-0808">Transferase</keyword>
<dbReference type="PIRSF" id="PIRSF000538">
    <property type="entry name" value="GlpK"/>
    <property type="match status" value="1"/>
</dbReference>
<keyword evidence="7" id="KW-1185">Reference proteome</keyword>
<dbReference type="InterPro" id="IPR050406">
    <property type="entry name" value="FGGY_Carb_Kinase"/>
</dbReference>
<accession>A0A8H9MDH0</accession>
<dbReference type="GO" id="GO:0005975">
    <property type="term" value="P:carbohydrate metabolic process"/>
    <property type="evidence" value="ECO:0007669"/>
    <property type="project" value="InterPro"/>
</dbReference>
<feature type="domain" description="Carbohydrate kinase FGGY N-terminal" evidence="4">
    <location>
        <begin position="6"/>
        <end position="242"/>
    </location>
</feature>
<dbReference type="GO" id="GO:0016301">
    <property type="term" value="F:kinase activity"/>
    <property type="evidence" value="ECO:0007669"/>
    <property type="project" value="UniProtKB-KW"/>
</dbReference>
<proteinExistence type="inferred from homology"/>
<feature type="domain" description="Carbohydrate kinase FGGY C-terminal" evidence="5">
    <location>
        <begin position="346"/>
        <end position="430"/>
    </location>
</feature>
<evidence type="ECO:0000313" key="6">
    <source>
        <dbReference type="EMBL" id="GHF69927.1"/>
    </source>
</evidence>
<dbReference type="Gene3D" id="3.30.420.40">
    <property type="match status" value="2"/>
</dbReference>
<dbReference type="SUPFAM" id="SSF53067">
    <property type="entry name" value="Actin-like ATPase domain"/>
    <property type="match status" value="2"/>
</dbReference>